<reference evidence="2" key="1">
    <citation type="submission" date="2021-01" db="EMBL/GenBank/DDBJ databases">
        <authorList>
            <consortium name="Genoscope - CEA"/>
            <person name="William W."/>
        </authorList>
    </citation>
    <scope>NUCLEOTIDE SEQUENCE</scope>
</reference>
<evidence type="ECO:0000313" key="3">
    <source>
        <dbReference type="Proteomes" id="UP000688137"/>
    </source>
</evidence>
<feature type="coiled-coil region" evidence="1">
    <location>
        <begin position="52"/>
        <end position="209"/>
    </location>
</feature>
<gene>
    <name evidence="2" type="ORF">PPRIM_AZ9-3.1.T0590084</name>
</gene>
<keyword evidence="3" id="KW-1185">Reference proteome</keyword>
<protein>
    <submittedName>
        <fullName evidence="2">Uncharacterized protein</fullName>
    </submittedName>
</protein>
<accession>A0A8S1MEK5</accession>
<proteinExistence type="predicted"/>
<organism evidence="2 3">
    <name type="scientific">Paramecium primaurelia</name>
    <dbReference type="NCBI Taxonomy" id="5886"/>
    <lineage>
        <taxon>Eukaryota</taxon>
        <taxon>Sar</taxon>
        <taxon>Alveolata</taxon>
        <taxon>Ciliophora</taxon>
        <taxon>Intramacronucleata</taxon>
        <taxon>Oligohymenophorea</taxon>
        <taxon>Peniculida</taxon>
        <taxon>Parameciidae</taxon>
        <taxon>Paramecium</taxon>
    </lineage>
</organism>
<feature type="coiled-coil region" evidence="1">
    <location>
        <begin position="236"/>
        <end position="391"/>
    </location>
</feature>
<sequence>MEEMKQNYLDRLNNLHQFLYCELPLKLMNHNEDETCIDLQNRLYTLIETGYIKETEQQLQQLIEENYQLHNKENDKQLINGLSTSEARYVKQIAELQHQRDILQDELEEKNVILNEIQSKMEKFELLSDNLVKAEQAIKDLSDENIEISQQIQYEQEMNLQYKNQIEELQQVVMNKETSQQRNISSSQLYQLNEQVGSLRIELSGLQAEVKIRMQILEQFKTQLMSDLVKGFHTMLSKTKQELQAETIEVKKQHQQLNEVTTQQINKLRKDVQFYKVLEEEYENKIKEVLNQKSEQEQIIKLKDEQLQDIANKLDLIQQNIEQTEQNFQNQLIQAINSKEKYKIQLNDAKKSLNILTDKVQSLLQFNQKQMKFIEEKILQLEQKIRQENQELIDGLSQELSQSIETIKKQHSNIRQLELQCLKSNFQKVDQINRGVEYSRQSETINKHQDIEYVKNDNSFIGERSLYQRTGRLDEQRKYLDDLKKLHRTTKSSLKLNRKY</sequence>
<name>A0A8S1MEK5_PARPR</name>
<evidence type="ECO:0000313" key="2">
    <source>
        <dbReference type="EMBL" id="CAD8077939.1"/>
    </source>
</evidence>
<dbReference type="OMA" id="MNLQYKN"/>
<dbReference type="Proteomes" id="UP000688137">
    <property type="component" value="Unassembled WGS sequence"/>
</dbReference>
<dbReference type="AlphaFoldDB" id="A0A8S1MEK5"/>
<dbReference type="EMBL" id="CAJJDM010000060">
    <property type="protein sequence ID" value="CAD8077939.1"/>
    <property type="molecule type" value="Genomic_DNA"/>
</dbReference>
<keyword evidence="1" id="KW-0175">Coiled coil</keyword>
<evidence type="ECO:0000256" key="1">
    <source>
        <dbReference type="SAM" id="Coils"/>
    </source>
</evidence>
<comment type="caution">
    <text evidence="2">The sequence shown here is derived from an EMBL/GenBank/DDBJ whole genome shotgun (WGS) entry which is preliminary data.</text>
</comment>